<reference evidence="2" key="1">
    <citation type="submission" date="2023-06" db="EMBL/GenBank/DDBJ databases">
        <title>Sysu t00192.</title>
        <authorList>
            <person name="Gao L."/>
            <person name="Fang B.-Z."/>
            <person name="Li W.-J."/>
        </authorList>
    </citation>
    <scope>NUCLEOTIDE SEQUENCE</scope>
    <source>
        <strain evidence="2">SYSU T00192</strain>
    </source>
</reference>
<dbReference type="InterPro" id="IPR029032">
    <property type="entry name" value="AhpD-like"/>
</dbReference>
<proteinExistence type="predicted"/>
<evidence type="ECO:0000313" key="3">
    <source>
        <dbReference type="Proteomes" id="UP001172728"/>
    </source>
</evidence>
<dbReference type="InterPro" id="IPR004675">
    <property type="entry name" value="AhpD_core"/>
</dbReference>
<protein>
    <submittedName>
        <fullName evidence="2">Carboxymuconolactone decarboxylase family protein</fullName>
    </submittedName>
</protein>
<dbReference type="InterPro" id="IPR003779">
    <property type="entry name" value="CMD-like"/>
</dbReference>
<organism evidence="2 3">
    <name type="scientific">Demequina litoralis</name>
    <dbReference type="NCBI Taxonomy" id="3051660"/>
    <lineage>
        <taxon>Bacteria</taxon>
        <taxon>Bacillati</taxon>
        <taxon>Actinomycetota</taxon>
        <taxon>Actinomycetes</taxon>
        <taxon>Micrococcales</taxon>
        <taxon>Demequinaceae</taxon>
        <taxon>Demequina</taxon>
    </lineage>
</organism>
<dbReference type="PANTHER" id="PTHR33930">
    <property type="entry name" value="ALKYL HYDROPEROXIDE REDUCTASE AHPD"/>
    <property type="match status" value="1"/>
</dbReference>
<dbReference type="Gene3D" id="1.20.1290.10">
    <property type="entry name" value="AhpD-like"/>
    <property type="match status" value="1"/>
</dbReference>
<dbReference type="NCBIfam" id="TIGR00778">
    <property type="entry name" value="ahpD_dom"/>
    <property type="match status" value="1"/>
</dbReference>
<dbReference type="EMBL" id="JAUHPW010000002">
    <property type="protein sequence ID" value="MDN4474767.1"/>
    <property type="molecule type" value="Genomic_DNA"/>
</dbReference>
<sequence>MNHHEHYDDVMCGIGDLGKVIPGTIGGFFTMHKEALADGALSKCEKELMALAIGIAVRCGGCITCHVKDALAAGATPEQVYETIGVAILMGGGPAAVYGNEARKALESFVAAPV</sequence>
<name>A0ABT8G6K8_9MICO</name>
<keyword evidence="3" id="KW-1185">Reference proteome</keyword>
<feature type="domain" description="Carboxymuconolactone decarboxylase-like" evidence="1">
    <location>
        <begin position="28"/>
        <end position="99"/>
    </location>
</feature>
<dbReference type="PANTHER" id="PTHR33930:SF2">
    <property type="entry name" value="BLR3452 PROTEIN"/>
    <property type="match status" value="1"/>
</dbReference>
<dbReference type="RefSeq" id="WP_301131177.1">
    <property type="nucleotide sequence ID" value="NZ_JAUHPW010000002.1"/>
</dbReference>
<comment type="caution">
    <text evidence="2">The sequence shown here is derived from an EMBL/GenBank/DDBJ whole genome shotgun (WGS) entry which is preliminary data.</text>
</comment>
<dbReference type="SUPFAM" id="SSF69118">
    <property type="entry name" value="AhpD-like"/>
    <property type="match status" value="1"/>
</dbReference>
<gene>
    <name evidence="2" type="ORF">QQX09_02735</name>
</gene>
<evidence type="ECO:0000313" key="2">
    <source>
        <dbReference type="EMBL" id="MDN4474767.1"/>
    </source>
</evidence>
<dbReference type="Proteomes" id="UP001172728">
    <property type="component" value="Unassembled WGS sequence"/>
</dbReference>
<dbReference type="Pfam" id="PF02627">
    <property type="entry name" value="CMD"/>
    <property type="match status" value="1"/>
</dbReference>
<evidence type="ECO:0000259" key="1">
    <source>
        <dbReference type="Pfam" id="PF02627"/>
    </source>
</evidence>
<accession>A0ABT8G6K8</accession>